<evidence type="ECO:0000256" key="4">
    <source>
        <dbReference type="ARBA" id="ARBA00013566"/>
    </source>
</evidence>
<dbReference type="AlphaFoldDB" id="A0A0G2ICW6"/>
<dbReference type="OrthoDB" id="5578174at2759"/>
<comment type="similarity">
    <text evidence="3">Belongs to the RRG9 family.</text>
</comment>
<dbReference type="PANTHER" id="PTHR13475">
    <property type="entry name" value="NEUGRIN"/>
    <property type="match status" value="1"/>
</dbReference>
<feature type="region of interest" description="Disordered" evidence="6">
    <location>
        <begin position="65"/>
        <end position="144"/>
    </location>
</feature>
<dbReference type="Pfam" id="PF06413">
    <property type="entry name" value="Neugrin"/>
    <property type="match status" value="1"/>
</dbReference>
<evidence type="ECO:0000256" key="1">
    <source>
        <dbReference type="ARBA" id="ARBA00003548"/>
    </source>
</evidence>
<comment type="function">
    <text evidence="1">Required for respiratory activity and maintenance and expression of the mitochondrial genome.</text>
</comment>
<keyword evidence="5" id="KW-0809">Transit peptide</keyword>
<dbReference type="Proteomes" id="UP000034164">
    <property type="component" value="Unassembled WGS sequence"/>
</dbReference>
<comment type="subcellular location">
    <subcellularLocation>
        <location evidence="2">Mitochondrion</location>
    </subcellularLocation>
</comment>
<sequence>MSNSSSLSGLLRRFLSAQFSLPAAYGKCSLTTSCRRCSTIRSSAKIWQLPSSRYFSKSRSILSPLSVRSEQSSPSHSSATVQPPPTDEHRPKSDRDNKNPASKSTARSSRSIPKRDAKSKPACNSKSATQKPEKPDTPRELEPWQLQKRALKKKFPEGWNPRKRLHPDTLDTIRHLHQQDPAKYSTPVLAQEYKVSPEAIRRILKSKWQPSPDIAAERRERWEKRRKRIWNQLAEIGVRPQRPSFADVSDAKVLERKPRTASSK</sequence>
<dbReference type="PANTHER" id="PTHR13475:SF3">
    <property type="entry name" value="NEUGRIN"/>
    <property type="match status" value="1"/>
</dbReference>
<evidence type="ECO:0000256" key="5">
    <source>
        <dbReference type="ARBA" id="ARBA00022946"/>
    </source>
</evidence>
<evidence type="ECO:0000256" key="6">
    <source>
        <dbReference type="SAM" id="MobiDB-lite"/>
    </source>
</evidence>
<accession>A0A0G2ICW6</accession>
<evidence type="ECO:0000313" key="8">
    <source>
        <dbReference type="Proteomes" id="UP000034164"/>
    </source>
</evidence>
<dbReference type="EMBL" id="LCZI01000113">
    <property type="protein sequence ID" value="KKZ68408.1"/>
    <property type="molecule type" value="Genomic_DNA"/>
</dbReference>
<comment type="caution">
    <text evidence="7">The sequence shown here is derived from an EMBL/GenBank/DDBJ whole genome shotgun (WGS) entry which is preliminary data.</text>
</comment>
<name>A0A0G2ICW6_9EURO</name>
<feature type="compositionally biased region" description="Basic and acidic residues" evidence="6">
    <location>
        <begin position="86"/>
        <end position="98"/>
    </location>
</feature>
<evidence type="ECO:0000313" key="7">
    <source>
        <dbReference type="EMBL" id="KKZ68408.1"/>
    </source>
</evidence>
<feature type="compositionally biased region" description="Polar residues" evidence="6">
    <location>
        <begin position="99"/>
        <end position="111"/>
    </location>
</feature>
<feature type="compositionally biased region" description="Basic and acidic residues" evidence="6">
    <location>
        <begin position="131"/>
        <end position="142"/>
    </location>
</feature>
<dbReference type="GO" id="GO:0005634">
    <property type="term" value="C:nucleus"/>
    <property type="evidence" value="ECO:0007669"/>
    <property type="project" value="TreeGrafter"/>
</dbReference>
<dbReference type="VEuPathDB" id="FungiDB:EMCG_00177"/>
<evidence type="ECO:0000256" key="2">
    <source>
        <dbReference type="ARBA" id="ARBA00004173"/>
    </source>
</evidence>
<dbReference type="GO" id="GO:0005739">
    <property type="term" value="C:mitochondrion"/>
    <property type="evidence" value="ECO:0007669"/>
    <property type="project" value="UniProtKB-SubCell"/>
</dbReference>
<evidence type="ECO:0000256" key="3">
    <source>
        <dbReference type="ARBA" id="ARBA00010895"/>
    </source>
</evidence>
<feature type="compositionally biased region" description="Polar residues" evidence="6">
    <location>
        <begin position="65"/>
        <end position="81"/>
    </location>
</feature>
<gene>
    <name evidence="7" type="ORF">EMCG_00177</name>
</gene>
<proteinExistence type="inferred from homology"/>
<organism evidence="7 8">
    <name type="scientific">[Emmonsia] crescens</name>
    <dbReference type="NCBI Taxonomy" id="73230"/>
    <lineage>
        <taxon>Eukaryota</taxon>
        <taxon>Fungi</taxon>
        <taxon>Dikarya</taxon>
        <taxon>Ascomycota</taxon>
        <taxon>Pezizomycotina</taxon>
        <taxon>Eurotiomycetes</taxon>
        <taxon>Eurotiomycetidae</taxon>
        <taxon>Onygenales</taxon>
        <taxon>Ajellomycetaceae</taxon>
        <taxon>Emergomyces</taxon>
    </lineage>
</organism>
<reference evidence="8" key="1">
    <citation type="journal article" date="2015" name="PLoS Genet.">
        <title>The dynamic genome and transcriptome of the human fungal pathogen Blastomyces and close relative Emmonsia.</title>
        <authorList>
            <person name="Munoz J.F."/>
            <person name="Gauthier G.M."/>
            <person name="Desjardins C.A."/>
            <person name="Gallo J.E."/>
            <person name="Holder J."/>
            <person name="Sullivan T.D."/>
            <person name="Marty A.J."/>
            <person name="Carmen J.C."/>
            <person name="Chen Z."/>
            <person name="Ding L."/>
            <person name="Gujja S."/>
            <person name="Magrini V."/>
            <person name="Misas E."/>
            <person name="Mitreva M."/>
            <person name="Priest M."/>
            <person name="Saif S."/>
            <person name="Whiston E.A."/>
            <person name="Young S."/>
            <person name="Zeng Q."/>
            <person name="Goldman W.E."/>
            <person name="Mardis E.R."/>
            <person name="Taylor J.W."/>
            <person name="McEwen J.G."/>
            <person name="Clay O.K."/>
            <person name="Klein B.S."/>
            <person name="Cuomo C.A."/>
        </authorList>
    </citation>
    <scope>NUCLEOTIDE SEQUENCE [LARGE SCALE GENOMIC DNA]</scope>
    <source>
        <strain evidence="8">UAMH 3008</strain>
    </source>
</reference>
<protein>
    <recommendedName>
        <fullName evidence="4">Required for respiratory growth protein 9, mitochondrial</fullName>
    </recommendedName>
</protein>
<dbReference type="InterPro" id="IPR010487">
    <property type="entry name" value="NGRN/Rrg9"/>
</dbReference>